<protein>
    <submittedName>
        <fullName evidence="2">Uncharacterized protein</fullName>
    </submittedName>
</protein>
<keyword evidence="3" id="KW-1185">Reference proteome</keyword>
<sequence>MSSNTSPTPRERQAPPPPQEGQLFKDREGRLWRVAAVINESRPGTFYLVDLTPGHAPEGDREELVLSPREYADFISQRRLRPL</sequence>
<feature type="region of interest" description="Disordered" evidence="1">
    <location>
        <begin position="1"/>
        <end position="26"/>
    </location>
</feature>
<dbReference type="Proteomes" id="UP000715965">
    <property type="component" value="Unassembled WGS sequence"/>
</dbReference>
<gene>
    <name evidence="2" type="ORF">IM725_10865</name>
</gene>
<name>A0ABR9SFF0_9BURK</name>
<dbReference type="RefSeq" id="WP_193780611.1">
    <property type="nucleotide sequence ID" value="NZ_JADDOJ010000038.1"/>
</dbReference>
<reference evidence="2 3" key="1">
    <citation type="submission" date="2020-10" db="EMBL/GenBank/DDBJ databases">
        <title>Draft genome of Ramlibacter aquaticus LMG 30558.</title>
        <authorList>
            <person name="Props R."/>
        </authorList>
    </citation>
    <scope>NUCLEOTIDE SEQUENCE [LARGE SCALE GENOMIC DNA]</scope>
    <source>
        <strain evidence="2 3">LMG 30558</strain>
    </source>
</reference>
<organism evidence="2 3">
    <name type="scientific">Ramlibacter aquaticus</name>
    <dbReference type="NCBI Taxonomy" id="2780094"/>
    <lineage>
        <taxon>Bacteria</taxon>
        <taxon>Pseudomonadati</taxon>
        <taxon>Pseudomonadota</taxon>
        <taxon>Betaproteobacteria</taxon>
        <taxon>Burkholderiales</taxon>
        <taxon>Comamonadaceae</taxon>
        <taxon>Ramlibacter</taxon>
    </lineage>
</organism>
<evidence type="ECO:0000313" key="2">
    <source>
        <dbReference type="EMBL" id="MBE7941070.1"/>
    </source>
</evidence>
<evidence type="ECO:0000313" key="3">
    <source>
        <dbReference type="Proteomes" id="UP000715965"/>
    </source>
</evidence>
<accession>A0ABR9SFF0</accession>
<comment type="caution">
    <text evidence="2">The sequence shown here is derived from an EMBL/GenBank/DDBJ whole genome shotgun (WGS) entry which is preliminary data.</text>
</comment>
<dbReference type="EMBL" id="JADDOJ010000038">
    <property type="protein sequence ID" value="MBE7941070.1"/>
    <property type="molecule type" value="Genomic_DNA"/>
</dbReference>
<proteinExistence type="predicted"/>
<evidence type="ECO:0000256" key="1">
    <source>
        <dbReference type="SAM" id="MobiDB-lite"/>
    </source>
</evidence>